<protein>
    <submittedName>
        <fullName evidence="1">Uncharacterized protein</fullName>
    </submittedName>
</protein>
<evidence type="ECO:0000313" key="1">
    <source>
        <dbReference type="EMBL" id="SEW33278.1"/>
    </source>
</evidence>
<dbReference type="Proteomes" id="UP000199437">
    <property type="component" value="Unassembled WGS sequence"/>
</dbReference>
<organism evidence="1 2">
    <name type="scientific">Roseivirga pacifica</name>
    <dbReference type="NCBI Taxonomy" id="1267423"/>
    <lineage>
        <taxon>Bacteria</taxon>
        <taxon>Pseudomonadati</taxon>
        <taxon>Bacteroidota</taxon>
        <taxon>Cytophagia</taxon>
        <taxon>Cytophagales</taxon>
        <taxon>Roseivirgaceae</taxon>
        <taxon>Roseivirga</taxon>
    </lineage>
</organism>
<keyword evidence="2" id="KW-1185">Reference proteome</keyword>
<name>A0A1I0QZV8_9BACT</name>
<dbReference type="RefSeq" id="WP_090259354.1">
    <property type="nucleotide sequence ID" value="NZ_FOIR01000002.1"/>
</dbReference>
<proteinExistence type="predicted"/>
<dbReference type="AlphaFoldDB" id="A0A1I0QZV8"/>
<evidence type="ECO:0000313" key="2">
    <source>
        <dbReference type="Proteomes" id="UP000199437"/>
    </source>
</evidence>
<sequence>MKQLTLLLLVIPYYAFGQKMSISEEANMVAKLQLIEEIEKFDSAPLENYYPKEHNKSPLVFENWKTVKINLHSGESFDSISVNIDGQLNKLVADFGVYDVPIELNSEIIYSFSTYDTQPTTFLVLTNKEAPMIDTEYGFFEILTSKPDLKILKHTEKILKKAEYTITYGSESTKDRYVYFETYYLKTENGEYQEISLTKNNLRKMLGKSNFRKAQAFVNQKSLDWRNDAHLAKVISEFY</sequence>
<accession>A0A1I0QZV8</accession>
<reference evidence="2" key="1">
    <citation type="submission" date="2016-10" db="EMBL/GenBank/DDBJ databases">
        <authorList>
            <person name="Varghese N."/>
            <person name="Submissions S."/>
        </authorList>
    </citation>
    <scope>NUCLEOTIDE SEQUENCE [LARGE SCALE GENOMIC DNA]</scope>
    <source>
        <strain evidence="2">CGMCC 1.12402</strain>
    </source>
</reference>
<gene>
    <name evidence="1" type="ORF">SAMN05216290_2979</name>
</gene>
<dbReference type="STRING" id="1267423.SAMN05216290_2979"/>
<dbReference type="GeneID" id="99987661"/>
<dbReference type="EMBL" id="FOIR01000002">
    <property type="protein sequence ID" value="SEW33278.1"/>
    <property type="molecule type" value="Genomic_DNA"/>
</dbReference>